<organism evidence="2 3">
    <name type="scientific">Liparis tanakae</name>
    <name type="common">Tanaka's snailfish</name>
    <dbReference type="NCBI Taxonomy" id="230148"/>
    <lineage>
        <taxon>Eukaryota</taxon>
        <taxon>Metazoa</taxon>
        <taxon>Chordata</taxon>
        <taxon>Craniata</taxon>
        <taxon>Vertebrata</taxon>
        <taxon>Euteleostomi</taxon>
        <taxon>Actinopterygii</taxon>
        <taxon>Neopterygii</taxon>
        <taxon>Teleostei</taxon>
        <taxon>Neoteleostei</taxon>
        <taxon>Acanthomorphata</taxon>
        <taxon>Eupercaria</taxon>
        <taxon>Perciformes</taxon>
        <taxon>Cottioidei</taxon>
        <taxon>Cottales</taxon>
        <taxon>Liparidae</taxon>
        <taxon>Liparis</taxon>
    </lineage>
</organism>
<keyword evidence="3" id="KW-1185">Reference proteome</keyword>
<evidence type="ECO:0000313" key="2">
    <source>
        <dbReference type="EMBL" id="TNN27381.1"/>
    </source>
</evidence>
<accession>A0A4Z2EFA6</accession>
<comment type="caution">
    <text evidence="2">The sequence shown here is derived from an EMBL/GenBank/DDBJ whole genome shotgun (WGS) entry which is preliminary data.</text>
</comment>
<sequence>MFESGHRGGIETQMLLVASSSTRSGLSLFSNTSSSLKRLQTKRDATNGFGNTSKSSGEKRSDWLRAPRVSLSSAGAARPADAIAFRLLMNA</sequence>
<name>A0A4Z2EFA6_9TELE</name>
<proteinExistence type="predicted"/>
<evidence type="ECO:0000313" key="3">
    <source>
        <dbReference type="Proteomes" id="UP000314294"/>
    </source>
</evidence>
<gene>
    <name evidence="2" type="ORF">EYF80_062474</name>
</gene>
<protein>
    <submittedName>
        <fullName evidence="2">Uncharacterized protein</fullName>
    </submittedName>
</protein>
<dbReference type="Proteomes" id="UP000314294">
    <property type="component" value="Unassembled WGS sequence"/>
</dbReference>
<feature type="region of interest" description="Disordered" evidence="1">
    <location>
        <begin position="31"/>
        <end position="64"/>
    </location>
</feature>
<dbReference type="EMBL" id="SRLO01008384">
    <property type="protein sequence ID" value="TNN27381.1"/>
    <property type="molecule type" value="Genomic_DNA"/>
</dbReference>
<reference evidence="2 3" key="1">
    <citation type="submission" date="2019-03" db="EMBL/GenBank/DDBJ databases">
        <title>First draft genome of Liparis tanakae, snailfish: a comprehensive survey of snailfish specific genes.</title>
        <authorList>
            <person name="Kim W."/>
            <person name="Song I."/>
            <person name="Jeong J.-H."/>
            <person name="Kim D."/>
            <person name="Kim S."/>
            <person name="Ryu S."/>
            <person name="Song J.Y."/>
            <person name="Lee S.K."/>
        </authorList>
    </citation>
    <scope>NUCLEOTIDE SEQUENCE [LARGE SCALE GENOMIC DNA]</scope>
    <source>
        <tissue evidence="2">Muscle</tissue>
    </source>
</reference>
<dbReference type="AlphaFoldDB" id="A0A4Z2EFA6"/>
<evidence type="ECO:0000256" key="1">
    <source>
        <dbReference type="SAM" id="MobiDB-lite"/>
    </source>
</evidence>